<reference evidence="3 4" key="1">
    <citation type="submission" date="2018-06" db="EMBL/GenBank/DDBJ databases">
        <title>Genomic Encyclopedia of Archaeal and Bacterial Type Strains, Phase II (KMG-II): from individual species to whole genera.</title>
        <authorList>
            <person name="Goeker M."/>
        </authorList>
    </citation>
    <scope>NUCLEOTIDE SEQUENCE [LARGE SCALE GENOMIC DNA]</scope>
    <source>
        <strain evidence="3 4">DSM 23241</strain>
    </source>
</reference>
<comment type="caution">
    <text evidence="3">The sequence shown here is derived from an EMBL/GenBank/DDBJ whole genome shotgun (WGS) entry which is preliminary data.</text>
</comment>
<dbReference type="GO" id="GO:0016779">
    <property type="term" value="F:nucleotidyltransferase activity"/>
    <property type="evidence" value="ECO:0007669"/>
    <property type="project" value="UniProtKB-ARBA"/>
</dbReference>
<dbReference type="OrthoDB" id="9784832at2"/>
<dbReference type="InterPro" id="IPR011004">
    <property type="entry name" value="Trimer_LpxA-like_sf"/>
</dbReference>
<sequence length="391" mass="43047">MNLPIVLFDDATWRDEFYPFSVNHSIADLRYGIYTQYERWEKLTGTKVYIQTIDYLSALYEPPTQPEAVFVAANVLPNMELINSLQQLSKQQGLIYAKEKIAYRGNLEEAKAYFNTNSISTSEKNIPFNGTLICINSAIDLLAKNAAIIASDFQFVIAKQQNNIIHPSNYVENTEAIHIASGATVKNVSLNAADGPIYIADNALIMEGSFLRGPIVVGKNSVVKMGSTIYGGTCIGNNCTVGGEVKNSIIMDFSNKAHHGYLGDSIIGNWCNIGAGASNSNIKNSGEQVTVWNDSLKKYSTPVQKCGVLMGDYTRIAINASINTATAIGIACNVFGAGLLPRHFPHFSFGIEKKYSIEQALKEIQQWKSFKNSSTTNQEIKVLQHIFEQLT</sequence>
<dbReference type="InterPro" id="IPR023917">
    <property type="entry name" value="Bifunctiontional_GlmU_bac-type"/>
</dbReference>
<dbReference type="RefSeq" id="WP_111293360.1">
    <property type="nucleotide sequence ID" value="NZ_QKZV01000001.1"/>
</dbReference>
<keyword evidence="1 3" id="KW-0808">Transferase</keyword>
<evidence type="ECO:0000256" key="1">
    <source>
        <dbReference type="ARBA" id="ARBA00022679"/>
    </source>
</evidence>
<organism evidence="3 4">
    <name type="scientific">Hydrotalea sandarakina</name>
    <dbReference type="NCBI Taxonomy" id="1004304"/>
    <lineage>
        <taxon>Bacteria</taxon>
        <taxon>Pseudomonadati</taxon>
        <taxon>Bacteroidota</taxon>
        <taxon>Chitinophagia</taxon>
        <taxon>Chitinophagales</taxon>
        <taxon>Chitinophagaceae</taxon>
        <taxon>Hydrotalea</taxon>
    </lineage>
</organism>
<protein>
    <submittedName>
        <fullName evidence="3">UDP-N-acetylglucosamine diphosphorylase/glucosamine-1-phosphate N-acetyltransferase</fullName>
    </submittedName>
</protein>
<gene>
    <name evidence="3" type="ORF">LX80_00409</name>
</gene>
<dbReference type="PANTHER" id="PTHR43584">
    <property type="entry name" value="NUCLEOTIDYL TRANSFERASE"/>
    <property type="match status" value="1"/>
</dbReference>
<dbReference type="Pfam" id="PF13562">
    <property type="entry name" value="NTP_transf_4"/>
    <property type="match status" value="1"/>
</dbReference>
<dbReference type="NCBIfam" id="TIGR03991">
    <property type="entry name" value="alt_bact_glmU"/>
    <property type="match status" value="1"/>
</dbReference>
<evidence type="ECO:0000313" key="4">
    <source>
        <dbReference type="Proteomes" id="UP000249720"/>
    </source>
</evidence>
<dbReference type="EMBL" id="QKZV01000001">
    <property type="protein sequence ID" value="PZX65915.1"/>
    <property type="molecule type" value="Genomic_DNA"/>
</dbReference>
<dbReference type="SUPFAM" id="SSF51161">
    <property type="entry name" value="Trimeric LpxA-like enzymes"/>
    <property type="match status" value="1"/>
</dbReference>
<keyword evidence="4" id="KW-1185">Reference proteome</keyword>
<proteinExistence type="predicted"/>
<dbReference type="AlphaFoldDB" id="A0A2W7SS88"/>
<dbReference type="InterPro" id="IPR050065">
    <property type="entry name" value="GlmU-like"/>
</dbReference>
<accession>A0A2W7SS88</accession>
<keyword evidence="2" id="KW-0012">Acyltransferase</keyword>
<evidence type="ECO:0000256" key="2">
    <source>
        <dbReference type="ARBA" id="ARBA00023315"/>
    </source>
</evidence>
<name>A0A2W7SS88_9BACT</name>
<dbReference type="Gene3D" id="2.160.10.10">
    <property type="entry name" value="Hexapeptide repeat proteins"/>
    <property type="match status" value="1"/>
</dbReference>
<dbReference type="GO" id="GO:0016746">
    <property type="term" value="F:acyltransferase activity"/>
    <property type="evidence" value="ECO:0007669"/>
    <property type="project" value="UniProtKB-KW"/>
</dbReference>
<evidence type="ECO:0000313" key="3">
    <source>
        <dbReference type="EMBL" id="PZX65915.1"/>
    </source>
</evidence>
<dbReference type="Proteomes" id="UP000249720">
    <property type="component" value="Unassembled WGS sequence"/>
</dbReference>